<organism evidence="2 3">
    <name type="scientific">Leptospira fainei serovar Hurstbridge str. BUT 6</name>
    <dbReference type="NCBI Taxonomy" id="1193011"/>
    <lineage>
        <taxon>Bacteria</taxon>
        <taxon>Pseudomonadati</taxon>
        <taxon>Spirochaetota</taxon>
        <taxon>Spirochaetia</taxon>
        <taxon>Leptospirales</taxon>
        <taxon>Leptospiraceae</taxon>
        <taxon>Leptospira</taxon>
    </lineage>
</organism>
<keyword evidence="1" id="KW-0472">Membrane</keyword>
<dbReference type="EMBL" id="AKWZ02000010">
    <property type="protein sequence ID" value="EPG74487.1"/>
    <property type="molecule type" value="Genomic_DNA"/>
</dbReference>
<gene>
    <name evidence="2" type="ORF">LEP1GSC058_2420</name>
</gene>
<name>S3W2H2_9LEPT</name>
<keyword evidence="1" id="KW-1133">Transmembrane helix</keyword>
<evidence type="ECO:0000313" key="2">
    <source>
        <dbReference type="EMBL" id="EPG74487.1"/>
    </source>
</evidence>
<dbReference type="Proteomes" id="UP000014540">
    <property type="component" value="Unassembled WGS sequence"/>
</dbReference>
<proteinExistence type="predicted"/>
<reference evidence="2" key="1">
    <citation type="submission" date="2013-04" db="EMBL/GenBank/DDBJ databases">
        <authorList>
            <person name="Harkins D.M."/>
            <person name="Durkin A.S."/>
            <person name="Selengut J.D."/>
            <person name="Sanka R."/>
            <person name="DePew J."/>
            <person name="Purushe J."/>
            <person name="Ahmed A."/>
            <person name="van der Linden H."/>
            <person name="Goris M.G.A."/>
            <person name="Hartskeerl R.A."/>
            <person name="Vinetz J.M."/>
            <person name="Sutton G.G."/>
            <person name="Nelson W.C."/>
            <person name="Fouts D.E."/>
        </authorList>
    </citation>
    <scope>NUCLEOTIDE SEQUENCE [LARGE SCALE GENOMIC DNA]</scope>
    <source>
        <strain evidence="2">BUT 6</strain>
    </source>
</reference>
<keyword evidence="3" id="KW-1185">Reference proteome</keyword>
<accession>S3W2H2</accession>
<dbReference type="AlphaFoldDB" id="S3W2H2"/>
<feature type="transmembrane region" description="Helical" evidence="1">
    <location>
        <begin position="45"/>
        <end position="63"/>
    </location>
</feature>
<dbReference type="STRING" id="1193011.LEP1GSC058_2420"/>
<protein>
    <submittedName>
        <fullName evidence="2">Uncharacterized protein</fullName>
    </submittedName>
</protein>
<keyword evidence="1" id="KW-0812">Transmembrane</keyword>
<evidence type="ECO:0000313" key="3">
    <source>
        <dbReference type="Proteomes" id="UP000014540"/>
    </source>
</evidence>
<evidence type="ECO:0000256" key="1">
    <source>
        <dbReference type="SAM" id="Phobius"/>
    </source>
</evidence>
<comment type="caution">
    <text evidence="2">The sequence shown here is derived from an EMBL/GenBank/DDBJ whole genome shotgun (WGS) entry which is preliminary data.</text>
</comment>
<sequence>MFEDLSMSEMFQKYGYDFRNKMGADERISTGLEPEYSIERGIPKFFLFLLIFLYPAYLFFRFIGDLVSGDKGRAV</sequence>